<dbReference type="InterPro" id="IPR005888">
    <property type="entry name" value="dTDP_Gluc_deHydtase"/>
</dbReference>
<keyword evidence="6 7" id="KW-0456">Lyase</keyword>
<dbReference type="RefSeq" id="WP_047264438.1">
    <property type="nucleotide sequence ID" value="NZ_CP004021.1"/>
</dbReference>
<dbReference type="Proteomes" id="UP000035503">
    <property type="component" value="Chromosome"/>
</dbReference>
<evidence type="ECO:0000313" key="9">
    <source>
        <dbReference type="EMBL" id="AKK20462.1"/>
    </source>
</evidence>
<dbReference type="OrthoDB" id="9801785at2"/>
<dbReference type="SUPFAM" id="SSF51735">
    <property type="entry name" value="NAD(P)-binding Rossmann-fold domains"/>
    <property type="match status" value="1"/>
</dbReference>
<accession>A0A0G3I9L3</accession>
<evidence type="ECO:0000256" key="5">
    <source>
        <dbReference type="ARBA" id="ARBA00023027"/>
    </source>
</evidence>
<dbReference type="EC" id="4.2.1.46" evidence="4 7"/>
<reference evidence="9 10" key="1">
    <citation type="journal article" date="2015" name="Genome Announc.">
        <title>Complete Genome Sequence of 'Candidatus Liberibacter africanus,' a Bacterium Associated with Citrus Huanglongbing.</title>
        <authorList>
            <person name="Lin H."/>
            <person name="Pietersen G."/>
            <person name="Han C."/>
            <person name="Read D.A."/>
            <person name="Lou B."/>
            <person name="Gupta G."/>
            <person name="Civerolo E.L."/>
        </authorList>
    </citation>
    <scope>NUCLEOTIDE SEQUENCE [LARGE SCALE GENOMIC DNA]</scope>
    <source>
        <strain evidence="9 10">PTSAPSY</strain>
    </source>
</reference>
<proteinExistence type="inferred from homology"/>
<dbReference type="PANTHER" id="PTHR43000">
    <property type="entry name" value="DTDP-D-GLUCOSE 4,6-DEHYDRATASE-RELATED"/>
    <property type="match status" value="1"/>
</dbReference>
<evidence type="ECO:0000256" key="1">
    <source>
        <dbReference type="ARBA" id="ARBA00001539"/>
    </source>
</evidence>
<dbReference type="NCBIfam" id="TIGR01181">
    <property type="entry name" value="dTDP_gluc_dehyt"/>
    <property type="match status" value="1"/>
</dbReference>
<organism evidence="9 10">
    <name type="scientific">Candidatus Liberibacter africanus PTSAPSY</name>
    <dbReference type="NCBI Taxonomy" id="1277257"/>
    <lineage>
        <taxon>Bacteria</taxon>
        <taxon>Pseudomonadati</taxon>
        <taxon>Pseudomonadota</taxon>
        <taxon>Alphaproteobacteria</taxon>
        <taxon>Hyphomicrobiales</taxon>
        <taxon>Rhizobiaceae</taxon>
        <taxon>Liberibacter</taxon>
    </lineage>
</organism>
<dbReference type="Gene3D" id="3.40.50.720">
    <property type="entry name" value="NAD(P)-binding Rossmann-like Domain"/>
    <property type="match status" value="1"/>
</dbReference>
<dbReference type="GO" id="GO:0008460">
    <property type="term" value="F:dTDP-glucose 4,6-dehydratase activity"/>
    <property type="evidence" value="ECO:0007669"/>
    <property type="project" value="UniProtKB-EC"/>
</dbReference>
<keyword evidence="10" id="KW-1185">Reference proteome</keyword>
<evidence type="ECO:0000259" key="8">
    <source>
        <dbReference type="Pfam" id="PF16363"/>
    </source>
</evidence>
<dbReference type="InterPro" id="IPR016040">
    <property type="entry name" value="NAD(P)-bd_dom"/>
</dbReference>
<protein>
    <recommendedName>
        <fullName evidence="4 7">dTDP-glucose 4,6-dehydratase</fullName>
        <ecNumber evidence="4 7">4.2.1.46</ecNumber>
    </recommendedName>
</protein>
<evidence type="ECO:0000256" key="4">
    <source>
        <dbReference type="ARBA" id="ARBA00011990"/>
    </source>
</evidence>
<evidence type="ECO:0000256" key="2">
    <source>
        <dbReference type="ARBA" id="ARBA00001911"/>
    </source>
</evidence>
<dbReference type="CDD" id="cd05246">
    <property type="entry name" value="dTDP_GD_SDR_e"/>
    <property type="match status" value="1"/>
</dbReference>
<dbReference type="Pfam" id="PF16363">
    <property type="entry name" value="GDP_Man_Dehyd"/>
    <property type="match status" value="1"/>
</dbReference>
<dbReference type="GO" id="GO:0009225">
    <property type="term" value="P:nucleotide-sugar metabolic process"/>
    <property type="evidence" value="ECO:0007669"/>
    <property type="project" value="InterPro"/>
</dbReference>
<comment type="catalytic activity">
    <reaction evidence="1 7">
        <text>dTDP-alpha-D-glucose = dTDP-4-dehydro-6-deoxy-alpha-D-glucose + H2O</text>
        <dbReference type="Rhea" id="RHEA:17221"/>
        <dbReference type="ChEBI" id="CHEBI:15377"/>
        <dbReference type="ChEBI" id="CHEBI:57477"/>
        <dbReference type="ChEBI" id="CHEBI:57649"/>
        <dbReference type="EC" id="4.2.1.46"/>
    </reaction>
</comment>
<evidence type="ECO:0000256" key="6">
    <source>
        <dbReference type="ARBA" id="ARBA00023239"/>
    </source>
</evidence>
<dbReference type="PATRIC" id="fig|1277257.4.peg.902"/>
<dbReference type="KEGG" id="lau:G293_04190"/>
<evidence type="ECO:0000313" key="10">
    <source>
        <dbReference type="Proteomes" id="UP000035503"/>
    </source>
</evidence>
<dbReference type="EMBL" id="CP004021">
    <property type="protein sequence ID" value="AKK20462.1"/>
    <property type="molecule type" value="Genomic_DNA"/>
</dbReference>
<keyword evidence="5" id="KW-0520">NAD</keyword>
<evidence type="ECO:0000256" key="3">
    <source>
        <dbReference type="ARBA" id="ARBA00008178"/>
    </source>
</evidence>
<comment type="similarity">
    <text evidence="3 7">Belongs to the NAD(P)-dependent epimerase/dehydratase family. dTDP-glucose dehydratase subfamily.</text>
</comment>
<dbReference type="STRING" id="1277257.G293_04190"/>
<gene>
    <name evidence="9" type="ORF">G293_04190</name>
</gene>
<dbReference type="InterPro" id="IPR036291">
    <property type="entry name" value="NAD(P)-bd_dom_sf"/>
</dbReference>
<feature type="domain" description="NAD(P)-binding" evidence="8">
    <location>
        <begin position="4"/>
        <end position="319"/>
    </location>
</feature>
<name>A0A0G3I9L3_LIBAF</name>
<sequence length="358" mass="40942">MRLIVTGGAGFIGSALCRYLVNDLKIHVLIIDKLTYAGNFNSLKEISHSNLFSFLQGDICDRECIRSALKDFQPDAIMNLAAESHVDRSILGADAFITTNIMGTFVLLEETRLWWSCLSGNKKDNFRFLHVSTDEVYGSLDKGLFSEDMPYNPSSPYSATKASSDYLVLAWGNTYGIPVLLSNCSNNYGPYHFPEKLIPLAITRMIEGSHVFLYGDGKNVRDWLYVEDHVRALYLVLKKGRIGERYNIGGNNERKNIDIVLQIGRLLDLLSPKSYSHTELISFIEDRPGHDRRYAIDSSKIKSEIGWSAQEDMESGLSKTMHWYLNNNWWWYPLYKELNLGNNYSKWKDLNEVSCNRK</sequence>
<comment type="cofactor">
    <cofactor evidence="2 7">
        <name>NAD(+)</name>
        <dbReference type="ChEBI" id="CHEBI:57540"/>
    </cofactor>
</comment>
<dbReference type="Gene3D" id="3.90.25.10">
    <property type="entry name" value="UDP-galactose 4-epimerase, domain 1"/>
    <property type="match status" value="1"/>
</dbReference>
<dbReference type="AlphaFoldDB" id="A0A0G3I9L3"/>
<evidence type="ECO:0000256" key="7">
    <source>
        <dbReference type="RuleBase" id="RU004473"/>
    </source>
</evidence>